<dbReference type="InterPro" id="IPR043519">
    <property type="entry name" value="NT_sf"/>
</dbReference>
<dbReference type="EMBL" id="JACBXQ010000007">
    <property type="protein sequence ID" value="MBG9987308.1"/>
    <property type="molecule type" value="Genomic_DNA"/>
</dbReference>
<proteinExistence type="predicted"/>
<evidence type="ECO:0008006" key="3">
    <source>
        <dbReference type="Google" id="ProtNLM"/>
    </source>
</evidence>
<protein>
    <recommendedName>
        <fullName evidence="3">Polymerase beta nucleotidyltransferase domain-containing protein</fullName>
    </recommendedName>
</protein>
<dbReference type="InterPro" id="IPR007530">
    <property type="entry name" value="Aminoglycoside_adenylylTfrase"/>
</dbReference>
<evidence type="ECO:0000313" key="2">
    <source>
        <dbReference type="Proteomes" id="UP000721415"/>
    </source>
</evidence>
<evidence type="ECO:0000313" key="1">
    <source>
        <dbReference type="EMBL" id="MBG9987308.1"/>
    </source>
</evidence>
<accession>A0ABS0LT92</accession>
<organism evidence="1 2">
    <name type="scientific">Facklamia lactis</name>
    <dbReference type="NCBI Taxonomy" id="2749967"/>
    <lineage>
        <taxon>Bacteria</taxon>
        <taxon>Bacillati</taxon>
        <taxon>Bacillota</taxon>
        <taxon>Bacilli</taxon>
        <taxon>Lactobacillales</taxon>
        <taxon>Aerococcaceae</taxon>
        <taxon>Facklamia</taxon>
    </lineage>
</organism>
<sequence length="243" mass="28686">MNEDIRGLFYGGSIGRNDSDQFSDMDARIVLYSSETIHDIKKEILDLFSHVLFIEENNNSFMVIHLEDFKKIDIFFYTAEQLIPSLWLKDILIIKDDDNIIKQIKEESKLVKFTISEKEIIYILNKYLACLLEIRKRYERNEWFYLELMINQMANILSYLWYIEKGSQPNALGDWSKYQGSRSKLTKQQLNILDEVKCNNDFKLKIIMLNKNFEVALSNIMSVSGELDVSKQLEILKKINELL</sequence>
<dbReference type="Gene3D" id="3.30.460.10">
    <property type="entry name" value="Beta Polymerase, domain 2"/>
    <property type="match status" value="1"/>
</dbReference>
<gene>
    <name evidence="1" type="ORF">HZY91_10560</name>
</gene>
<reference evidence="1 2" key="1">
    <citation type="submission" date="2020-07" db="EMBL/GenBank/DDBJ databases">
        <title>Facklamia lactis sp. nov., isolated from raw milk.</title>
        <authorList>
            <person name="Doll E.V."/>
            <person name="Huptas C."/>
            <person name="Staib L."/>
            <person name="Wenning M."/>
            <person name="Scherer S."/>
        </authorList>
    </citation>
    <scope>NUCLEOTIDE SEQUENCE [LARGE SCALE GENOMIC DNA]</scope>
    <source>
        <strain evidence="1 2">DSM 111018</strain>
    </source>
</reference>
<dbReference type="SUPFAM" id="SSF81301">
    <property type="entry name" value="Nucleotidyltransferase"/>
    <property type="match status" value="1"/>
</dbReference>
<comment type="caution">
    <text evidence="1">The sequence shown here is derived from an EMBL/GenBank/DDBJ whole genome shotgun (WGS) entry which is preliminary data.</text>
</comment>
<dbReference type="Pfam" id="PF04439">
    <property type="entry name" value="Adenyl_transf"/>
    <property type="match status" value="1"/>
</dbReference>
<dbReference type="Proteomes" id="UP000721415">
    <property type="component" value="Unassembled WGS sequence"/>
</dbReference>
<name>A0ABS0LT92_9LACT</name>
<keyword evidence="2" id="KW-1185">Reference proteome</keyword>